<comment type="caution">
    <text evidence="1">The sequence shown here is derived from an EMBL/GenBank/DDBJ whole genome shotgun (WGS) entry which is preliminary data.</text>
</comment>
<protein>
    <recommendedName>
        <fullName evidence="3">Type 4 fimbrial biogenesis protein PilX N-terminal domain-containing protein</fullName>
    </recommendedName>
</protein>
<proteinExistence type="predicted"/>
<evidence type="ECO:0000313" key="2">
    <source>
        <dbReference type="Proteomes" id="UP001225316"/>
    </source>
</evidence>
<dbReference type="Proteomes" id="UP001225316">
    <property type="component" value="Unassembled WGS sequence"/>
</dbReference>
<sequence>MLISTSKRPAANHGFALVIALSLMAFVLLLLLSITTLVQVETTSATTLKSQTLARQNARLGLIMAIGELQKQMGPDQRISARAAIFEPGSDGTTTGIEIYSPQWVGAWNTQTTGWLGLDHDERLTRGNWLVSGNTGLAPTDPNYITPSTNLDAYPSNQVATVQRDTSVSPTTEIKVLKESLPDNESHHFAYWISDENTKARVDLIDPDADSTSHAKLTTALATTRRSGIERLDQLDAYPANDSLVSKIVDLASTVFISKSSSASSTSEVIEDHYFNSLTPWSQGLLVDVKNGGLKRDLTQAFEYRKIFDKNFVVSPEDGSDQEALHFIDDDLMIADGIDGVDASGPNWSILRSYYRQYIPGSGSPQYGWIREDADGAELKSALRVDIEEYREFELEVPDYVAPFWSYARDYGKDNYRMNKYLGWQHNLPNYSFSPHASTGLPYQTPPSYQGKENGNDDRLFFPMSDNYQLQSWVTPLIARLQFSYALREGDEGLEMVVTPVIGIYNPYNTEIYLNRLVLGWAPNLVTTITVDGEDPVNFGIRELMPDAADGRVSLFIHDKDTGKELRFRPGETRYFGIDKNYSKYDPIRQSENGIAMFWRKSSGSPEIEISENESRPVYLTNYVAGAGGMVIPLKLRMEFMQNNSYGISEASQEGVTPIIRYQDGSYSPNRPTKQKTWGFTQSEMDRLAKLELLETDSGLYPGFNFEIKLEEDIGSGMTLGYGYSGSVLSIGKIFADAKGSDAISVSRYYNSVASANLQDELLSIGYWLKTTEEYNAPWRNLIDSNVRAIASNVEWDGFTDSTGYKVLSTYTTQDPNGSRGVLTSGASDIHLADKDRATGYWGTSIEPGGSSEVILFDRPRTALLSLGNLQHANLGRYNFDPSYMLGNSFANVRIELDQTESSAHSAWIYYSDLGKDPDYENFKLFDSSYLVNEKVWDRYYFSGITSTITEDEVEDFLSGDSSFANTRYTYDPDTAVITQDLLDARGEDDSLFHKMAASLRVEGAFNVNSTSVDAWKAVLGGLMQARLPTYDYSSGEDSEDGGLLISRFSWPYHGKVNLDLSTGSDNFWKGVREISADELNDLAQAIVDQVKLRGPFLSLADFVNRSLKNDDTGKMGALQAALDDPKRGLNTNAKLSSYGDTGPTAIGTGFSDPFSDTNSQAAGMPGYVLQADLLQRIGPILTARGDTFLIRAYGEYTDPISGQTMSEAWCEAIVQRTPLPVDVNITASPEELIQPSGELGRGYEIVSFRWLNESEI</sequence>
<accession>A0ABU1ARE9</accession>
<evidence type="ECO:0008006" key="3">
    <source>
        <dbReference type="Google" id="ProtNLM"/>
    </source>
</evidence>
<keyword evidence="2" id="KW-1185">Reference proteome</keyword>
<name>A0ABU1ARE9_9BACT</name>
<gene>
    <name evidence="1" type="ORF">QEH52_04385</name>
</gene>
<reference evidence="1 2" key="1">
    <citation type="submission" date="2023-04" db="EMBL/GenBank/DDBJ databases">
        <title>A novel bacteria isolated from coastal sediment.</title>
        <authorList>
            <person name="Liu X.-J."/>
            <person name="Du Z.-J."/>
        </authorList>
    </citation>
    <scope>NUCLEOTIDE SEQUENCE [LARGE SCALE GENOMIC DNA]</scope>
    <source>
        <strain evidence="1 2">SDUM461003</strain>
    </source>
</reference>
<dbReference type="RefSeq" id="WP_308948848.1">
    <property type="nucleotide sequence ID" value="NZ_JARXHW010000006.1"/>
</dbReference>
<evidence type="ECO:0000313" key="1">
    <source>
        <dbReference type="EMBL" id="MDQ8206734.1"/>
    </source>
</evidence>
<organism evidence="1 2">
    <name type="scientific">Thalassobacterium maritimum</name>
    <dbReference type="NCBI Taxonomy" id="3041265"/>
    <lineage>
        <taxon>Bacteria</taxon>
        <taxon>Pseudomonadati</taxon>
        <taxon>Verrucomicrobiota</taxon>
        <taxon>Opitutia</taxon>
        <taxon>Puniceicoccales</taxon>
        <taxon>Coraliomargaritaceae</taxon>
        <taxon>Thalassobacterium</taxon>
    </lineage>
</organism>
<dbReference type="EMBL" id="JARXHW010000006">
    <property type="protein sequence ID" value="MDQ8206734.1"/>
    <property type="molecule type" value="Genomic_DNA"/>
</dbReference>